<proteinExistence type="inferred from homology"/>
<accession>A0A9P6N6T9</accession>
<dbReference type="Proteomes" id="UP000886653">
    <property type="component" value="Unassembled WGS sequence"/>
</dbReference>
<evidence type="ECO:0000256" key="2">
    <source>
        <dbReference type="ARBA" id="ARBA00009863"/>
    </source>
</evidence>
<comment type="caution">
    <text evidence="8">The sequence shown here is derived from an EMBL/GenBank/DDBJ whole genome shotgun (WGS) entry which is preliminary data.</text>
</comment>
<dbReference type="EMBL" id="MU167493">
    <property type="protein sequence ID" value="KAG0139977.1"/>
    <property type="molecule type" value="Genomic_DNA"/>
</dbReference>
<dbReference type="InterPro" id="IPR019368">
    <property type="entry name" value="Ribosomal_mS29"/>
</dbReference>
<name>A0A9P6N6T9_9BASI</name>
<dbReference type="OrthoDB" id="274828at2759"/>
<dbReference type="InterPro" id="IPR027417">
    <property type="entry name" value="P-loop_NTPase"/>
</dbReference>
<organism evidence="8 9">
    <name type="scientific">Cronartium quercuum f. sp. fusiforme G11</name>
    <dbReference type="NCBI Taxonomy" id="708437"/>
    <lineage>
        <taxon>Eukaryota</taxon>
        <taxon>Fungi</taxon>
        <taxon>Dikarya</taxon>
        <taxon>Basidiomycota</taxon>
        <taxon>Pucciniomycotina</taxon>
        <taxon>Pucciniomycetes</taxon>
        <taxon>Pucciniales</taxon>
        <taxon>Coleosporiaceae</taxon>
        <taxon>Cronartium</taxon>
    </lineage>
</organism>
<dbReference type="PANTHER" id="PTHR12810">
    <property type="entry name" value="MITOCHONDRIAL 28S RIBOSOMAL PROTEIN S29"/>
    <property type="match status" value="1"/>
</dbReference>
<reference evidence="8" key="1">
    <citation type="submission" date="2013-11" db="EMBL/GenBank/DDBJ databases">
        <title>Genome sequence of the fusiform rust pathogen reveals effectors for host alternation and coevolution with pine.</title>
        <authorList>
            <consortium name="DOE Joint Genome Institute"/>
            <person name="Smith K."/>
            <person name="Pendleton A."/>
            <person name="Kubisiak T."/>
            <person name="Anderson C."/>
            <person name="Salamov A."/>
            <person name="Aerts A."/>
            <person name="Riley R."/>
            <person name="Clum A."/>
            <person name="Lindquist E."/>
            <person name="Ence D."/>
            <person name="Campbell M."/>
            <person name="Kronenberg Z."/>
            <person name="Feau N."/>
            <person name="Dhillon B."/>
            <person name="Hamelin R."/>
            <person name="Burleigh J."/>
            <person name="Smith J."/>
            <person name="Yandell M."/>
            <person name="Nelson C."/>
            <person name="Grigoriev I."/>
            <person name="Davis J."/>
        </authorList>
    </citation>
    <scope>NUCLEOTIDE SEQUENCE</scope>
    <source>
        <strain evidence="8">G11</strain>
    </source>
</reference>
<evidence type="ECO:0000313" key="8">
    <source>
        <dbReference type="EMBL" id="KAG0139977.1"/>
    </source>
</evidence>
<evidence type="ECO:0000313" key="9">
    <source>
        <dbReference type="Proteomes" id="UP000886653"/>
    </source>
</evidence>
<sequence>MGGPDSGRLVNPEYLTKQPIDLSPIPELLPTEFEPSNVGQLFKFTSRALKAFETFSLPSSIAADWKFTPVPTTTMRKASVEMISRLSKVQTAKGEEPTVLTLTGAQGSGKSTVMLQAVSFALHQKWIVLYIPDVKSLVDGQHAYEYFPKTQVYHQNTLSASILKMLAQSDLAGLTLSSEHRLSGTKDERLIESPDLLASGLPLTSLIHLATSQPHFAPAALDIALEVLSKQTLRPVLLALDGAQNLFRPSNYKDESFREIDSFVLSVPRALVRFARGSQRLTKGLTVLAASSLDKKSQSLAWDQSMVKGKAASGYIWPGWASYSQLVGPIPTFPKLEVGTLEREEAAGIARGLELTKQYIGPLSDRVFVRQLVASGGNAREFRREIRFQTAL</sequence>
<dbReference type="Gene3D" id="3.40.50.300">
    <property type="entry name" value="P-loop containing nucleotide triphosphate hydrolases"/>
    <property type="match status" value="1"/>
</dbReference>
<evidence type="ECO:0000256" key="1">
    <source>
        <dbReference type="ARBA" id="ARBA00004173"/>
    </source>
</evidence>
<keyword evidence="6" id="KW-0687">Ribonucleoprotein</keyword>
<keyword evidence="4" id="KW-0689">Ribosomal protein</keyword>
<keyword evidence="5" id="KW-0496">Mitochondrion</keyword>
<keyword evidence="3" id="KW-0809">Transit peptide</keyword>
<evidence type="ECO:0000256" key="4">
    <source>
        <dbReference type="ARBA" id="ARBA00022980"/>
    </source>
</evidence>
<comment type="similarity">
    <text evidence="2">Belongs to the mitochondrion-specific ribosomal protein mS29 family.</text>
</comment>
<dbReference type="AlphaFoldDB" id="A0A9P6N6T9"/>
<protein>
    <recommendedName>
        <fullName evidence="7">Small ribosomal subunit protein mS29</fullName>
    </recommendedName>
</protein>
<dbReference type="PANTHER" id="PTHR12810:SF0">
    <property type="entry name" value="SMALL RIBOSOMAL SUBUNIT PROTEIN MS29"/>
    <property type="match status" value="1"/>
</dbReference>
<dbReference type="Pfam" id="PF10236">
    <property type="entry name" value="DAP3"/>
    <property type="match status" value="1"/>
</dbReference>
<dbReference type="SUPFAM" id="SSF52540">
    <property type="entry name" value="P-loop containing nucleoside triphosphate hydrolases"/>
    <property type="match status" value="1"/>
</dbReference>
<keyword evidence="9" id="KW-1185">Reference proteome</keyword>
<comment type="subcellular location">
    <subcellularLocation>
        <location evidence="1">Mitochondrion</location>
    </subcellularLocation>
</comment>
<dbReference type="GO" id="GO:0003735">
    <property type="term" value="F:structural constituent of ribosome"/>
    <property type="evidence" value="ECO:0007669"/>
    <property type="project" value="TreeGrafter"/>
</dbReference>
<gene>
    <name evidence="8" type="ORF">CROQUDRAFT_53932</name>
</gene>
<evidence type="ECO:0000256" key="5">
    <source>
        <dbReference type="ARBA" id="ARBA00023128"/>
    </source>
</evidence>
<evidence type="ECO:0000256" key="7">
    <source>
        <dbReference type="ARBA" id="ARBA00035140"/>
    </source>
</evidence>
<evidence type="ECO:0000256" key="3">
    <source>
        <dbReference type="ARBA" id="ARBA00022946"/>
    </source>
</evidence>
<evidence type="ECO:0000256" key="6">
    <source>
        <dbReference type="ARBA" id="ARBA00023274"/>
    </source>
</evidence>
<dbReference type="GO" id="GO:0005763">
    <property type="term" value="C:mitochondrial small ribosomal subunit"/>
    <property type="evidence" value="ECO:0007669"/>
    <property type="project" value="TreeGrafter"/>
</dbReference>